<dbReference type="InterPro" id="IPR029787">
    <property type="entry name" value="Nucleotide_cyclase"/>
</dbReference>
<protein>
    <submittedName>
        <fullName evidence="3">Diguanylate cyclase</fullName>
    </submittedName>
</protein>
<dbReference type="SUPFAM" id="SSF55073">
    <property type="entry name" value="Nucleotide cyclase"/>
    <property type="match status" value="1"/>
</dbReference>
<dbReference type="AlphaFoldDB" id="G8TUN3"/>
<evidence type="ECO:0000313" key="4">
    <source>
        <dbReference type="Proteomes" id="UP000005439"/>
    </source>
</evidence>
<dbReference type="PATRIC" id="fig|679936.5.peg.1240"/>
<feature type="domain" description="GGDEF" evidence="2">
    <location>
        <begin position="313"/>
        <end position="443"/>
    </location>
</feature>
<reference evidence="3 4" key="2">
    <citation type="journal article" date="2012" name="Stand. Genomic Sci.">
        <title>Complete genome sequence of the moderately thermophilic mineral-sulfide-oxidizing firmicute Sulfobacillus acidophilus type strain (NAL(T)).</title>
        <authorList>
            <person name="Anderson I."/>
            <person name="Chertkov O."/>
            <person name="Chen A."/>
            <person name="Saunders E."/>
            <person name="Lapidus A."/>
            <person name="Nolan M."/>
            <person name="Lucas S."/>
            <person name="Hammon N."/>
            <person name="Deshpande S."/>
            <person name="Cheng J.F."/>
            <person name="Han C."/>
            <person name="Tapia R."/>
            <person name="Goodwin L.A."/>
            <person name="Pitluck S."/>
            <person name="Liolios K."/>
            <person name="Pagani I."/>
            <person name="Ivanova N."/>
            <person name="Mikhailova N."/>
            <person name="Pati A."/>
            <person name="Palaniappan K."/>
            <person name="Land M."/>
            <person name="Pan C."/>
            <person name="Rohde M."/>
            <person name="Pukall R."/>
            <person name="Goker M."/>
            <person name="Detter J.C."/>
            <person name="Woyke T."/>
            <person name="Bristow J."/>
            <person name="Eisen J.A."/>
            <person name="Markowitz V."/>
            <person name="Hugenholtz P."/>
            <person name="Kyrpides N.C."/>
            <person name="Klenk H.P."/>
            <person name="Mavromatis K."/>
        </authorList>
    </citation>
    <scope>NUCLEOTIDE SEQUENCE [LARGE SCALE GENOMIC DNA]</scope>
    <source>
        <strain evidence="4">ATCC 700253 / DSM 10332 / NAL</strain>
    </source>
</reference>
<dbReference type="GO" id="GO:1902201">
    <property type="term" value="P:negative regulation of bacterial-type flagellum-dependent cell motility"/>
    <property type="evidence" value="ECO:0007669"/>
    <property type="project" value="TreeGrafter"/>
</dbReference>
<dbReference type="HOGENOM" id="CLU_608225_0_0_9"/>
<name>G8TUN3_SULAD</name>
<feature type="transmembrane region" description="Helical" evidence="1">
    <location>
        <begin position="249"/>
        <end position="271"/>
    </location>
</feature>
<evidence type="ECO:0000313" key="3">
    <source>
        <dbReference type="EMBL" id="AEW04680.1"/>
    </source>
</evidence>
<sequence length="450" mass="50440">MISWRRRSVYWTEQRLRRTQWTFWGILAVVLVGISGWLVQMTSMMWTWPAQIPAQATAALQTTLVRWFEGGGIAAWERHGIPAWTPLSFNARRVVIPAISLQSAMASTMPNMSSLSNLSGMSSPPLVTSKNGMTGRAISSSVMPTMSSRTPPPLSHRPMPAPSPIEWQAVPPVPPIFQGWWTGSWPQNHGSVTAWLRRAWTTHRPQTWVTGRQVGIAWPIRVHGRWQVYLAQTSLRPWVVAANANNRFLFWYTAGEFATVAVILAFLYWGIERWVIRPIRWQAQRDLMTSLYNQITFWELAEQLAARAAATHTPLSVLALDMDRFKSVNDTYGHQVGDLALKTLAEAILTNIRESDLPGRIGGEEFAVVLPQTAWRDAKIVAERIRVTLENTPVDPITHPLTVSIGVSALGEGEDVRSLMKRADQALYQAKDQGRNRVVVISPPAVSEMA</sequence>
<dbReference type="Gene3D" id="3.30.70.270">
    <property type="match status" value="1"/>
</dbReference>
<evidence type="ECO:0000259" key="2">
    <source>
        <dbReference type="PROSITE" id="PS50887"/>
    </source>
</evidence>
<gene>
    <name evidence="3" type="ordered locus">Sulac_1180</name>
</gene>
<accession>G8TUN3</accession>
<feature type="transmembrane region" description="Helical" evidence="1">
    <location>
        <begin position="21"/>
        <end position="39"/>
    </location>
</feature>
<dbReference type="SMART" id="SM00267">
    <property type="entry name" value="GGDEF"/>
    <property type="match status" value="1"/>
</dbReference>
<dbReference type="CDD" id="cd01949">
    <property type="entry name" value="GGDEF"/>
    <property type="match status" value="1"/>
</dbReference>
<keyword evidence="1" id="KW-1133">Transmembrane helix</keyword>
<dbReference type="EMBL" id="CP003179">
    <property type="protein sequence ID" value="AEW04680.1"/>
    <property type="molecule type" value="Genomic_DNA"/>
</dbReference>
<dbReference type="STRING" id="679936.Sulac_1180"/>
<dbReference type="KEGG" id="sap:Sulac_1180"/>
<dbReference type="Proteomes" id="UP000005439">
    <property type="component" value="Chromosome"/>
</dbReference>
<dbReference type="InterPro" id="IPR000160">
    <property type="entry name" value="GGDEF_dom"/>
</dbReference>
<dbReference type="GO" id="GO:0005886">
    <property type="term" value="C:plasma membrane"/>
    <property type="evidence" value="ECO:0007669"/>
    <property type="project" value="TreeGrafter"/>
</dbReference>
<dbReference type="InterPro" id="IPR043128">
    <property type="entry name" value="Rev_trsase/Diguanyl_cyclase"/>
</dbReference>
<dbReference type="PROSITE" id="PS50887">
    <property type="entry name" value="GGDEF"/>
    <property type="match status" value="1"/>
</dbReference>
<dbReference type="Pfam" id="PF00990">
    <property type="entry name" value="GGDEF"/>
    <property type="match status" value="1"/>
</dbReference>
<reference evidence="4" key="1">
    <citation type="submission" date="2011-12" db="EMBL/GenBank/DDBJ databases">
        <title>The complete genome of chromosome of Sulfobacillus acidophilus DSM 10332.</title>
        <authorList>
            <person name="Lucas S."/>
            <person name="Han J."/>
            <person name="Lapidus A."/>
            <person name="Bruce D."/>
            <person name="Goodwin L."/>
            <person name="Pitluck S."/>
            <person name="Peters L."/>
            <person name="Kyrpides N."/>
            <person name="Mavromatis K."/>
            <person name="Ivanova N."/>
            <person name="Mikhailova N."/>
            <person name="Chertkov O."/>
            <person name="Saunders E."/>
            <person name="Detter J.C."/>
            <person name="Tapia R."/>
            <person name="Han C."/>
            <person name="Land M."/>
            <person name="Hauser L."/>
            <person name="Markowitz V."/>
            <person name="Cheng J.-F."/>
            <person name="Hugenholtz P."/>
            <person name="Woyke T."/>
            <person name="Wu D."/>
            <person name="Pukall R."/>
            <person name="Gehrich-Schroeter G."/>
            <person name="Schneider S."/>
            <person name="Klenk H.-P."/>
            <person name="Eisen J.A."/>
        </authorList>
    </citation>
    <scope>NUCLEOTIDE SEQUENCE [LARGE SCALE GENOMIC DNA]</scope>
    <source>
        <strain evidence="4">ATCC 700253 / DSM 10332 / NAL</strain>
    </source>
</reference>
<evidence type="ECO:0000256" key="1">
    <source>
        <dbReference type="SAM" id="Phobius"/>
    </source>
</evidence>
<keyword evidence="1" id="KW-0812">Transmembrane</keyword>
<keyword evidence="1" id="KW-0472">Membrane</keyword>
<dbReference type="PANTHER" id="PTHR45138:SF9">
    <property type="entry name" value="DIGUANYLATE CYCLASE DGCM-RELATED"/>
    <property type="match status" value="1"/>
</dbReference>
<dbReference type="InterPro" id="IPR050469">
    <property type="entry name" value="Diguanylate_Cyclase"/>
</dbReference>
<dbReference type="GO" id="GO:0052621">
    <property type="term" value="F:diguanylate cyclase activity"/>
    <property type="evidence" value="ECO:0007669"/>
    <property type="project" value="TreeGrafter"/>
</dbReference>
<dbReference type="FunFam" id="3.30.70.270:FF:000001">
    <property type="entry name" value="Diguanylate cyclase domain protein"/>
    <property type="match status" value="1"/>
</dbReference>
<dbReference type="PANTHER" id="PTHR45138">
    <property type="entry name" value="REGULATORY COMPONENTS OF SENSORY TRANSDUCTION SYSTEM"/>
    <property type="match status" value="1"/>
</dbReference>
<dbReference type="NCBIfam" id="TIGR00254">
    <property type="entry name" value="GGDEF"/>
    <property type="match status" value="1"/>
</dbReference>
<organism evidence="3 4">
    <name type="scientific">Sulfobacillus acidophilus (strain ATCC 700253 / DSM 10332 / NAL)</name>
    <dbReference type="NCBI Taxonomy" id="679936"/>
    <lineage>
        <taxon>Bacteria</taxon>
        <taxon>Bacillati</taxon>
        <taxon>Bacillota</taxon>
        <taxon>Clostridia</taxon>
        <taxon>Eubacteriales</taxon>
        <taxon>Clostridiales Family XVII. Incertae Sedis</taxon>
        <taxon>Sulfobacillus</taxon>
    </lineage>
</organism>
<proteinExistence type="predicted"/>
<dbReference type="GO" id="GO:0043709">
    <property type="term" value="P:cell adhesion involved in single-species biofilm formation"/>
    <property type="evidence" value="ECO:0007669"/>
    <property type="project" value="TreeGrafter"/>
</dbReference>
<keyword evidence="4" id="KW-1185">Reference proteome</keyword>